<evidence type="ECO:0000256" key="1">
    <source>
        <dbReference type="ARBA" id="ARBA00004123"/>
    </source>
</evidence>
<reference evidence="8 9" key="1">
    <citation type="journal article" date="2023" name="BMC Biol.">
        <title>The compact genome of the sponge Oopsacas minuta (Hexactinellida) is lacking key metazoan core genes.</title>
        <authorList>
            <person name="Santini S."/>
            <person name="Schenkelaars Q."/>
            <person name="Jourda C."/>
            <person name="Duchesne M."/>
            <person name="Belahbib H."/>
            <person name="Rocher C."/>
            <person name="Selva M."/>
            <person name="Riesgo A."/>
            <person name="Vervoort M."/>
            <person name="Leys S.P."/>
            <person name="Kodjabachian L."/>
            <person name="Le Bivic A."/>
            <person name="Borchiellini C."/>
            <person name="Claverie J.M."/>
            <person name="Renard E."/>
        </authorList>
    </citation>
    <scope>NUCLEOTIDE SEQUENCE [LARGE SCALE GENOMIC DNA]</scope>
    <source>
        <strain evidence="8">SPO-2</strain>
    </source>
</reference>
<dbReference type="EMBL" id="JAKMXF010000288">
    <property type="protein sequence ID" value="KAI6653169.1"/>
    <property type="molecule type" value="Genomic_DNA"/>
</dbReference>
<keyword evidence="9" id="KW-1185">Reference proteome</keyword>
<dbReference type="Pfam" id="PF07544">
    <property type="entry name" value="Med9"/>
    <property type="match status" value="1"/>
</dbReference>
<keyword evidence="5 7" id="KW-0804">Transcription</keyword>
<comment type="similarity">
    <text evidence="2 7">Belongs to the Mediator complex subunit 9 family.</text>
</comment>
<evidence type="ECO:0000256" key="5">
    <source>
        <dbReference type="ARBA" id="ARBA00023163"/>
    </source>
</evidence>
<keyword evidence="4 7" id="KW-0010">Activator</keyword>
<sequence>MWNTGMGSTSFIAILVNYKYKIVIYQKLFIGISLLEHYQQEGNNNSIQLRFMAELKGHSTIPSTVSSQDQPDIANFRNAFNSLLTQVFVIINNCNKETKESETGNQNELISNFSRQMNKCHDMVEQMEGLDTTPRELEDSITQVKQQIEQRVEVIKKCKEDGLFLP</sequence>
<evidence type="ECO:0000256" key="4">
    <source>
        <dbReference type="ARBA" id="ARBA00023159"/>
    </source>
</evidence>
<evidence type="ECO:0000313" key="8">
    <source>
        <dbReference type="EMBL" id="KAI6653169.1"/>
    </source>
</evidence>
<evidence type="ECO:0000256" key="2">
    <source>
        <dbReference type="ARBA" id="ARBA00008089"/>
    </source>
</evidence>
<protein>
    <recommendedName>
        <fullName evidence="7">Mediator of RNA polymerase II transcription subunit 9</fullName>
    </recommendedName>
    <alternativeName>
        <fullName evidence="7">Mediator complex subunit 9</fullName>
    </alternativeName>
</protein>
<dbReference type="GO" id="GO:0003712">
    <property type="term" value="F:transcription coregulator activity"/>
    <property type="evidence" value="ECO:0007669"/>
    <property type="project" value="InterPro"/>
</dbReference>
<dbReference type="InterPro" id="IPR011425">
    <property type="entry name" value="Med9"/>
</dbReference>
<comment type="caution">
    <text evidence="8">The sequence shown here is derived from an EMBL/GenBank/DDBJ whole genome shotgun (WGS) entry which is preliminary data.</text>
</comment>
<dbReference type="AlphaFoldDB" id="A0AAV7JXC5"/>
<accession>A0AAV7JXC5</accession>
<organism evidence="8 9">
    <name type="scientific">Oopsacas minuta</name>
    <dbReference type="NCBI Taxonomy" id="111878"/>
    <lineage>
        <taxon>Eukaryota</taxon>
        <taxon>Metazoa</taxon>
        <taxon>Porifera</taxon>
        <taxon>Hexactinellida</taxon>
        <taxon>Hexasterophora</taxon>
        <taxon>Lyssacinosida</taxon>
        <taxon>Leucopsacidae</taxon>
        <taxon>Oopsacas</taxon>
    </lineage>
</organism>
<name>A0AAV7JXC5_9METZ</name>
<evidence type="ECO:0000256" key="7">
    <source>
        <dbReference type="RuleBase" id="RU364145"/>
    </source>
</evidence>
<dbReference type="GO" id="GO:0016592">
    <property type="term" value="C:mediator complex"/>
    <property type="evidence" value="ECO:0007669"/>
    <property type="project" value="InterPro"/>
</dbReference>
<evidence type="ECO:0000256" key="3">
    <source>
        <dbReference type="ARBA" id="ARBA00023015"/>
    </source>
</evidence>
<keyword evidence="6 7" id="KW-0539">Nucleus</keyword>
<gene>
    <name evidence="7" type="primary">MED9</name>
    <name evidence="8" type="ORF">LOD99_3696</name>
</gene>
<keyword evidence="3 7" id="KW-0805">Transcription regulation</keyword>
<dbReference type="GO" id="GO:0006357">
    <property type="term" value="P:regulation of transcription by RNA polymerase II"/>
    <property type="evidence" value="ECO:0007669"/>
    <property type="project" value="InterPro"/>
</dbReference>
<comment type="subunit">
    <text evidence="7">Component of the Mediator complex.</text>
</comment>
<comment type="subcellular location">
    <subcellularLocation>
        <location evidence="1 7">Nucleus</location>
    </subcellularLocation>
</comment>
<proteinExistence type="inferred from homology"/>
<evidence type="ECO:0000313" key="9">
    <source>
        <dbReference type="Proteomes" id="UP001165289"/>
    </source>
</evidence>
<evidence type="ECO:0000256" key="6">
    <source>
        <dbReference type="ARBA" id="ARBA00023242"/>
    </source>
</evidence>
<comment type="function">
    <text evidence="7">Component of the Mediator complex, a coactivator involved in the regulated transcription of nearly all RNA polymerase II-dependent genes. Mediator functions as a bridge to convey information from gene-specific regulatory proteins to the basal RNA polymerase II transcription machinery. Mediator is recruited to promoters by direct interactions with regulatory proteins and serves as a scaffold for the assembly of a functional preinitiation complex with RNA polymerase II and the general transcription factors.</text>
</comment>
<dbReference type="Proteomes" id="UP001165289">
    <property type="component" value="Unassembled WGS sequence"/>
</dbReference>